<accession>A0ACA9RSN9</accession>
<gene>
    <name evidence="1" type="ORF">RPERSI_LOCUS22400</name>
</gene>
<keyword evidence="2" id="KW-1185">Reference proteome</keyword>
<reference evidence="1" key="1">
    <citation type="submission" date="2021-06" db="EMBL/GenBank/DDBJ databases">
        <authorList>
            <person name="Kallberg Y."/>
            <person name="Tangrot J."/>
            <person name="Rosling A."/>
        </authorList>
    </citation>
    <scope>NUCLEOTIDE SEQUENCE</scope>
    <source>
        <strain evidence="1">MA461A</strain>
    </source>
</reference>
<dbReference type="EMBL" id="CAJVQC010067737">
    <property type="protein sequence ID" value="CAG8807478.1"/>
    <property type="molecule type" value="Genomic_DNA"/>
</dbReference>
<feature type="non-terminal residue" evidence="1">
    <location>
        <position position="1"/>
    </location>
</feature>
<name>A0ACA9RSN9_9GLOM</name>
<evidence type="ECO:0000313" key="2">
    <source>
        <dbReference type="Proteomes" id="UP000789920"/>
    </source>
</evidence>
<sequence>SREEYNTKEKREKIAELNISNKNLEGELDLREFENLKSEISYNAFLSILRLLEAESSLVKTKEISQLPEAEYNILEDVKEKRATPETQKTDNSSLFDAVKNDDIKTVKDLVIEKKVDVNICDQDGFTPLHIAVAREHIEIIKILLAAQANPNTQSKEGHTPLHFAAEGNNLRILKRLVKNKYGSQKGDINAVNKYEGLNTEVETDGDEDFER</sequence>
<dbReference type="Proteomes" id="UP000789920">
    <property type="component" value="Unassembled WGS sequence"/>
</dbReference>
<protein>
    <submittedName>
        <fullName evidence="1">8452_t:CDS:1</fullName>
    </submittedName>
</protein>
<proteinExistence type="predicted"/>
<organism evidence="1 2">
    <name type="scientific">Racocetra persica</name>
    <dbReference type="NCBI Taxonomy" id="160502"/>
    <lineage>
        <taxon>Eukaryota</taxon>
        <taxon>Fungi</taxon>
        <taxon>Fungi incertae sedis</taxon>
        <taxon>Mucoromycota</taxon>
        <taxon>Glomeromycotina</taxon>
        <taxon>Glomeromycetes</taxon>
        <taxon>Diversisporales</taxon>
        <taxon>Gigasporaceae</taxon>
        <taxon>Racocetra</taxon>
    </lineage>
</organism>
<comment type="caution">
    <text evidence="1">The sequence shown here is derived from an EMBL/GenBank/DDBJ whole genome shotgun (WGS) entry which is preliminary data.</text>
</comment>
<evidence type="ECO:0000313" key="1">
    <source>
        <dbReference type="EMBL" id="CAG8807478.1"/>
    </source>
</evidence>